<evidence type="ECO:0000256" key="1">
    <source>
        <dbReference type="ARBA" id="ARBA00022729"/>
    </source>
</evidence>
<dbReference type="PANTHER" id="PTHR16026">
    <property type="entry name" value="CARTILAGE ACIDIC PROTEIN 1"/>
    <property type="match status" value="1"/>
</dbReference>
<dbReference type="PROSITE" id="PS00639">
    <property type="entry name" value="THIOL_PROTEASE_HIS"/>
    <property type="match status" value="1"/>
</dbReference>
<evidence type="ECO:0000259" key="3">
    <source>
        <dbReference type="Pfam" id="PF07593"/>
    </source>
</evidence>
<dbReference type="RefSeq" id="WP_123120283.1">
    <property type="nucleotide sequence ID" value="NZ_RJJR01000005.1"/>
</dbReference>
<sequence>MSTFLRNICFFFLTSLFFSCSDNTSHLFTLLDEGRTGINFKNTIFEDEALNVLNYTYFYNGGGVAIGDINNDGLPDILFTGNMVRNRLFLNKGGFKFEDITEKSGIADKQGWCTGATMVDINGDGKLDIYICRSADINRERRKNLLFINNGNLTFTEKAEKYGLADVGYSTQAAFFDYDKDGDLDCFIINHSLKQYTTGAQLHPELRNQRNPDFADKLYRNDNGHFTEVSKEAGITSNVFTFGLGLSVSDINNDGWPDIYVSNDFNEPDYLFINNRNGTFSEQLSNQIDEVPLASMGCDAADYNNDGFVDLLTLDMLPESNEGQKMHNGAENYDKFQYLFSQGFYYQYSRNMLQKNNGDGTFSEIGQLAGVSNTDWSWSALFSDFDNDGNKDLFISNGYVKDYTNMDFLKSSMNSVIQARQGGGPATSEKDYIDKMPTNEIPDYIFQNRGDQTFTNRSNEWGFDQKTVSSGTAYADLDNNGTMDLVINNINGLAGIYKNNSGTLLKNNYLKIKLTGDSKNTGGIGAKVKLYCGKQQFYQEEFPVRGFQSSVDPVLNFGIGKHAIIDSLLIIWPDDHMQILRNVKPNQVLTLKITDARNKWHYDTTAHKYESYFSTDTLNNMIHAENNFDDFTVQSLLPNYLSRQGPCLAVADVNKDGLDDVFFGGAKGQPSQLFIQNAEGTFTKKTEPAFLKDAVSEDVSAEFFDADGDGDMDLYVGGGGYEFTENDPALQGRLYINDGKGNFFKKEIAIPKTYTSTGCVKAADINGDGKMDLFIGGRVVPGKYPAAPESKILMNDGKGNFTDATANVAPSLQHIGMVTGAVWMDINKDGRPDLIVVGEWMPVKIFINQNGKLIDASSEYIKFPSSGWWNCIYAEDMDGDGDKDLVIGNYGLNTQFHCTEKEPMTLYFKDFDNNGSIDPILCYYIDGVSYPAASLDDLTGRLPSLKKKFPTYKDYAVAMIHDLFTNEELKSASVLKAQTMQSMYLENQGSKGFLMHKLPLEAQYSPVYSITSVDANHDGKKDLLLCGNNTWTRIKFGRYSANHGVLLLGDGKGNFSYVPQYKSGLKIRGNVRSVVSVKNKDKVRIVVGINNSKALLLHLK</sequence>
<dbReference type="PANTHER" id="PTHR16026:SF0">
    <property type="entry name" value="CARTILAGE ACIDIC PROTEIN 1"/>
    <property type="match status" value="1"/>
</dbReference>
<keyword evidence="1 2" id="KW-0732">Signal</keyword>
<dbReference type="AlphaFoldDB" id="A0A3M9NI19"/>
<dbReference type="InterPro" id="IPR028994">
    <property type="entry name" value="Integrin_alpha_N"/>
</dbReference>
<accession>A0A3M9NI19</accession>
<feature type="signal peptide" evidence="2">
    <location>
        <begin position="1"/>
        <end position="20"/>
    </location>
</feature>
<evidence type="ECO:0000256" key="2">
    <source>
        <dbReference type="SAM" id="SignalP"/>
    </source>
</evidence>
<dbReference type="InterPro" id="IPR025660">
    <property type="entry name" value="Pept_his_AS"/>
</dbReference>
<feature type="domain" description="ASPIC/UnbV" evidence="3">
    <location>
        <begin position="523"/>
        <end position="590"/>
    </location>
</feature>
<reference evidence="4 5" key="1">
    <citation type="submission" date="2018-11" db="EMBL/GenBank/DDBJ databases">
        <title>Draft genome sequence of Ferruginibacter sp. BO-59.</title>
        <authorList>
            <person name="Im W.T."/>
        </authorList>
    </citation>
    <scope>NUCLEOTIDE SEQUENCE [LARGE SCALE GENOMIC DNA]</scope>
    <source>
        <strain evidence="4 5">BO-59</strain>
    </source>
</reference>
<dbReference type="Pfam" id="PF13517">
    <property type="entry name" value="FG-GAP_3"/>
    <property type="match status" value="6"/>
</dbReference>
<dbReference type="InterPro" id="IPR027039">
    <property type="entry name" value="Crtac1"/>
</dbReference>
<dbReference type="Gene3D" id="2.130.10.130">
    <property type="entry name" value="Integrin alpha, N-terminal"/>
    <property type="match status" value="4"/>
</dbReference>
<evidence type="ECO:0000313" key="5">
    <source>
        <dbReference type="Proteomes" id="UP000267223"/>
    </source>
</evidence>
<keyword evidence="5" id="KW-1185">Reference proteome</keyword>
<dbReference type="OrthoDB" id="600363at2"/>
<comment type="caution">
    <text evidence="4">The sequence shown here is derived from an EMBL/GenBank/DDBJ whole genome shotgun (WGS) entry which is preliminary data.</text>
</comment>
<dbReference type="Pfam" id="PF07593">
    <property type="entry name" value="UnbV_ASPIC"/>
    <property type="match status" value="1"/>
</dbReference>
<feature type="chain" id="PRO_5018322180" evidence="2">
    <location>
        <begin position="21"/>
        <end position="1100"/>
    </location>
</feature>
<organism evidence="4 5">
    <name type="scientific">Hanamia caeni</name>
    <dbReference type="NCBI Taxonomy" id="2294116"/>
    <lineage>
        <taxon>Bacteria</taxon>
        <taxon>Pseudomonadati</taxon>
        <taxon>Bacteroidota</taxon>
        <taxon>Chitinophagia</taxon>
        <taxon>Chitinophagales</taxon>
        <taxon>Chitinophagaceae</taxon>
        <taxon>Hanamia</taxon>
    </lineage>
</organism>
<name>A0A3M9NI19_9BACT</name>
<dbReference type="SUPFAM" id="SSF69318">
    <property type="entry name" value="Integrin alpha N-terminal domain"/>
    <property type="match status" value="3"/>
</dbReference>
<protein>
    <submittedName>
        <fullName evidence="4">RNA-binding protein</fullName>
    </submittedName>
</protein>
<evidence type="ECO:0000313" key="4">
    <source>
        <dbReference type="EMBL" id="RNI37442.1"/>
    </source>
</evidence>
<dbReference type="PROSITE" id="PS51257">
    <property type="entry name" value="PROKAR_LIPOPROTEIN"/>
    <property type="match status" value="1"/>
</dbReference>
<dbReference type="EMBL" id="RJJR01000005">
    <property type="protein sequence ID" value="RNI37442.1"/>
    <property type="molecule type" value="Genomic_DNA"/>
</dbReference>
<proteinExistence type="predicted"/>
<dbReference type="InterPro" id="IPR011519">
    <property type="entry name" value="UnbV_ASPIC"/>
</dbReference>
<gene>
    <name evidence="4" type="ORF">EFY79_08580</name>
</gene>
<dbReference type="InterPro" id="IPR013517">
    <property type="entry name" value="FG-GAP"/>
</dbReference>
<dbReference type="Proteomes" id="UP000267223">
    <property type="component" value="Unassembled WGS sequence"/>
</dbReference>